<feature type="domain" description="THO complex subunit 2 N-terminal" evidence="1">
    <location>
        <begin position="82"/>
        <end position="159"/>
    </location>
</feature>
<dbReference type="GO" id="GO:0003729">
    <property type="term" value="F:mRNA binding"/>
    <property type="evidence" value="ECO:0007669"/>
    <property type="project" value="TreeGrafter"/>
</dbReference>
<dbReference type="Proteomes" id="UP000887578">
    <property type="component" value="Unplaced"/>
</dbReference>
<protein>
    <submittedName>
        <fullName evidence="3">THO complex subunit 2 N-terminal domain-containing protein</fullName>
    </submittedName>
</protein>
<dbReference type="PANTHER" id="PTHR21597">
    <property type="entry name" value="THO2 PROTEIN"/>
    <property type="match status" value="1"/>
</dbReference>
<dbReference type="InterPro" id="IPR040007">
    <property type="entry name" value="Tho2"/>
</dbReference>
<organism evidence="2 3">
    <name type="scientific">Panagrolaimus davidi</name>
    <dbReference type="NCBI Taxonomy" id="227884"/>
    <lineage>
        <taxon>Eukaryota</taxon>
        <taxon>Metazoa</taxon>
        <taxon>Ecdysozoa</taxon>
        <taxon>Nematoda</taxon>
        <taxon>Chromadorea</taxon>
        <taxon>Rhabditida</taxon>
        <taxon>Tylenchina</taxon>
        <taxon>Panagrolaimomorpha</taxon>
        <taxon>Panagrolaimoidea</taxon>
        <taxon>Panagrolaimidae</taxon>
        <taxon>Panagrolaimus</taxon>
    </lineage>
</organism>
<sequence>MSDCEKLIEKLDAALSKNSPEEFSETFGDDVGIVNDVFSIFDTTLEDGQPDYKKGLKTLATKYFPEEFCHYEYVASGAEDKATKTRMVKLKTRLYYKQLKFNLLREESEGYAKAIAELFSGDKYNDPQRTLSRLQKLIGQFNLDPNRVIDILLDCFEANSERANFYTGILSALKVSRQDLADILKRKFIFQEKLDGSAYSLCNLAAIICEQGLVELLPFFAFVSYLLILKTLKYLF</sequence>
<evidence type="ECO:0000259" key="1">
    <source>
        <dbReference type="Pfam" id="PF16134"/>
    </source>
</evidence>
<proteinExistence type="predicted"/>
<dbReference type="PANTHER" id="PTHR21597:SF0">
    <property type="entry name" value="THO COMPLEX SUBUNIT 2"/>
    <property type="match status" value="1"/>
</dbReference>
<keyword evidence="2" id="KW-1185">Reference proteome</keyword>
<dbReference type="InterPro" id="IPR032302">
    <property type="entry name" value="THOC2_N"/>
</dbReference>
<dbReference type="WBParaSite" id="PDA_v2.g23640.t1">
    <property type="protein sequence ID" value="PDA_v2.g23640.t1"/>
    <property type="gene ID" value="PDA_v2.g23640"/>
</dbReference>
<dbReference type="GO" id="GO:0000445">
    <property type="term" value="C:THO complex part of transcription export complex"/>
    <property type="evidence" value="ECO:0007669"/>
    <property type="project" value="TreeGrafter"/>
</dbReference>
<dbReference type="Pfam" id="PF16134">
    <property type="entry name" value="THOC2_N"/>
    <property type="match status" value="1"/>
</dbReference>
<accession>A0A914Q912</accession>
<evidence type="ECO:0000313" key="3">
    <source>
        <dbReference type="WBParaSite" id="PDA_v2.g23640.t1"/>
    </source>
</evidence>
<evidence type="ECO:0000313" key="2">
    <source>
        <dbReference type="Proteomes" id="UP000887578"/>
    </source>
</evidence>
<reference evidence="3" key="1">
    <citation type="submission" date="2022-11" db="UniProtKB">
        <authorList>
            <consortium name="WormBaseParasite"/>
        </authorList>
    </citation>
    <scope>IDENTIFICATION</scope>
</reference>
<dbReference type="GO" id="GO:0006406">
    <property type="term" value="P:mRNA export from nucleus"/>
    <property type="evidence" value="ECO:0007669"/>
    <property type="project" value="InterPro"/>
</dbReference>
<dbReference type="GO" id="GO:0006397">
    <property type="term" value="P:mRNA processing"/>
    <property type="evidence" value="ECO:0007669"/>
    <property type="project" value="InterPro"/>
</dbReference>
<name>A0A914Q912_9BILA</name>
<dbReference type="AlphaFoldDB" id="A0A914Q912"/>